<keyword evidence="1" id="KW-0479">Metal-binding</keyword>
<dbReference type="InterPro" id="IPR011234">
    <property type="entry name" value="Fumarylacetoacetase-like_C"/>
</dbReference>
<dbReference type="OrthoDB" id="9805307at2"/>
<protein>
    <submittedName>
        <fullName evidence="3">FAA hydrolase family protein</fullName>
    </submittedName>
</protein>
<name>A0A370X3G2_9GAMM</name>
<organism evidence="3 4">
    <name type="scientific">Dyella monticola</name>
    <dbReference type="NCBI Taxonomy" id="1927958"/>
    <lineage>
        <taxon>Bacteria</taxon>
        <taxon>Pseudomonadati</taxon>
        <taxon>Pseudomonadota</taxon>
        <taxon>Gammaproteobacteria</taxon>
        <taxon>Lysobacterales</taxon>
        <taxon>Rhodanobacteraceae</taxon>
        <taxon>Dyella</taxon>
    </lineage>
</organism>
<feature type="domain" description="Fumarylacetoacetase-like C-terminal" evidence="2">
    <location>
        <begin position="27"/>
        <end position="228"/>
    </location>
</feature>
<sequence length="228" mass="24332">MCYVIDPPAIPSLPILGSEERFPVRRVFCIGRNYAEHAREMGAAVDASAPMFFCKPADAVVADGADVPYPSATSDLHHEVEMVVALKAGGKNLDAAQATAAIFGYGVGLDLTRRDLQSLAKAKAHPWDVAKAFDHSAPVSALRMAQEASPHADTRISLDVNGTLRQQGRLGEMVHSVVDIIVTLSTLFELKPGDLLFTGTPAGVAALARGDHFRAELEHIAVLEGRIV</sequence>
<evidence type="ECO:0000256" key="1">
    <source>
        <dbReference type="ARBA" id="ARBA00022723"/>
    </source>
</evidence>
<comment type="caution">
    <text evidence="3">The sequence shown here is derived from an EMBL/GenBank/DDBJ whole genome shotgun (WGS) entry which is preliminary data.</text>
</comment>
<dbReference type="SUPFAM" id="SSF56529">
    <property type="entry name" value="FAH"/>
    <property type="match status" value="1"/>
</dbReference>
<dbReference type="Gene3D" id="3.90.850.10">
    <property type="entry name" value="Fumarylacetoacetase-like, C-terminal domain"/>
    <property type="match status" value="1"/>
</dbReference>
<gene>
    <name evidence="3" type="ORF">DWU98_07410</name>
</gene>
<evidence type="ECO:0000313" key="3">
    <source>
        <dbReference type="EMBL" id="RDS82954.1"/>
    </source>
</evidence>
<dbReference type="GO" id="GO:0046872">
    <property type="term" value="F:metal ion binding"/>
    <property type="evidence" value="ECO:0007669"/>
    <property type="project" value="UniProtKB-KW"/>
</dbReference>
<dbReference type="AlphaFoldDB" id="A0A370X3G2"/>
<evidence type="ECO:0000259" key="2">
    <source>
        <dbReference type="Pfam" id="PF01557"/>
    </source>
</evidence>
<dbReference type="Proteomes" id="UP000254258">
    <property type="component" value="Unassembled WGS sequence"/>
</dbReference>
<dbReference type="InterPro" id="IPR036663">
    <property type="entry name" value="Fumarylacetoacetase_C_sf"/>
</dbReference>
<dbReference type="PANTHER" id="PTHR11820">
    <property type="entry name" value="ACYLPYRUVASE"/>
    <property type="match status" value="1"/>
</dbReference>
<accession>A0A370X3G2</accession>
<dbReference type="Pfam" id="PF01557">
    <property type="entry name" value="FAA_hydrolase"/>
    <property type="match status" value="1"/>
</dbReference>
<keyword evidence="3" id="KW-0378">Hydrolase</keyword>
<dbReference type="GO" id="GO:0018773">
    <property type="term" value="F:acetylpyruvate hydrolase activity"/>
    <property type="evidence" value="ECO:0007669"/>
    <property type="project" value="TreeGrafter"/>
</dbReference>
<dbReference type="RefSeq" id="WP_115494883.1">
    <property type="nucleotide sequence ID" value="NZ_QRBE01000003.1"/>
</dbReference>
<dbReference type="PANTHER" id="PTHR11820:SF90">
    <property type="entry name" value="FLUTATHIONE S-TRANSFERASE"/>
    <property type="match status" value="1"/>
</dbReference>
<proteinExistence type="predicted"/>
<reference evidence="3 4" key="1">
    <citation type="submission" date="2018-07" db="EMBL/GenBank/DDBJ databases">
        <title>Dyella monticola sp. nov. and Dyella psychrodurans sp. nov. isolated from monsoon evergreen broad-leaved forest soil of Dinghu Mountain, China.</title>
        <authorList>
            <person name="Gao Z."/>
            <person name="Qiu L."/>
        </authorList>
    </citation>
    <scope>NUCLEOTIDE SEQUENCE [LARGE SCALE GENOMIC DNA]</scope>
    <source>
        <strain evidence="3 4">4G-K06</strain>
    </source>
</reference>
<dbReference type="EMBL" id="QRBE01000003">
    <property type="protein sequence ID" value="RDS82954.1"/>
    <property type="molecule type" value="Genomic_DNA"/>
</dbReference>
<evidence type="ECO:0000313" key="4">
    <source>
        <dbReference type="Proteomes" id="UP000254258"/>
    </source>
</evidence>
<keyword evidence="4" id="KW-1185">Reference proteome</keyword>